<evidence type="ECO:0000313" key="2">
    <source>
        <dbReference type="Proteomes" id="UP000224460"/>
    </source>
</evidence>
<sequence>MLKEEIISIMPSPLREMFLRLEEEDYKWLQEIRLRVGQPVLLRVNNQELGINLQGKCEVKYSYQVIGQDIEGLLKYLSGFSLYALEDEIRQGYVTIRGGHRIGLSGKMVVENMQIKTMKYINSINIRIAHQIIGCSKRVMPYLVSREKVYHTLIVSPPKCGKTTLLRDIVRYLSEGYSGYGPYRVGVVDERSEIAGCYQGIPQNDVGMRTDVLDGCPKIEGMKMLLRAMSPEVIAVDEIGKEGDLLALQEVLSAGVSIISTVHGKNIEDCKHRPLLKELLGEGLFERIILLSNRQGPCTIEGILEGRTYTHLSGG</sequence>
<evidence type="ECO:0000313" key="1">
    <source>
        <dbReference type="EMBL" id="PHV72354.1"/>
    </source>
</evidence>
<proteinExistence type="predicted"/>
<gene>
    <name evidence="1" type="primary">spoIIIAA</name>
    <name evidence="1" type="ORF">CS063_02430</name>
</gene>
<reference evidence="1" key="1">
    <citation type="submission" date="2017-10" db="EMBL/GenBank/DDBJ databases">
        <title>Genome sequence of cellulolytic Lachnospiraceae bacterium XHS1971 isolated from hotspring sediment.</title>
        <authorList>
            <person name="Vasudevan G."/>
            <person name="Joshi A.J."/>
            <person name="Hivarkar S."/>
            <person name="Lanjekar V.B."/>
            <person name="Dhakephalkar P.K."/>
            <person name="Dagar S."/>
        </authorList>
    </citation>
    <scope>NUCLEOTIDE SEQUENCE</scope>
    <source>
        <strain evidence="1">XHS1971</strain>
    </source>
</reference>
<accession>A0AC61DGH5</accession>
<comment type="caution">
    <text evidence="1">The sequence shown here is derived from an EMBL/GenBank/DDBJ whole genome shotgun (WGS) entry which is preliminary data.</text>
</comment>
<keyword evidence="2" id="KW-1185">Reference proteome</keyword>
<protein>
    <submittedName>
        <fullName evidence="1">Stage III sporulation protein AA</fullName>
    </submittedName>
</protein>
<name>A0AC61DGH5_9FIRM</name>
<dbReference type="Proteomes" id="UP000224460">
    <property type="component" value="Unassembled WGS sequence"/>
</dbReference>
<organism evidence="1 2">
    <name type="scientific">Sporanaerobium hydrogeniformans</name>
    <dbReference type="NCBI Taxonomy" id="3072179"/>
    <lineage>
        <taxon>Bacteria</taxon>
        <taxon>Bacillati</taxon>
        <taxon>Bacillota</taxon>
        <taxon>Clostridia</taxon>
        <taxon>Lachnospirales</taxon>
        <taxon>Lachnospiraceae</taxon>
        <taxon>Sporanaerobium</taxon>
    </lineage>
</organism>
<dbReference type="EMBL" id="PEDL01000001">
    <property type="protein sequence ID" value="PHV72354.1"/>
    <property type="molecule type" value="Genomic_DNA"/>
</dbReference>